<proteinExistence type="predicted"/>
<accession>A0A829GGW0</accession>
<name>A0A829GGW0_LACPA</name>
<dbReference type="EMBL" id="ANJW01000557">
    <property type="protein sequence ID" value="EPC52628.1"/>
    <property type="molecule type" value="Genomic_DNA"/>
</dbReference>
<protein>
    <submittedName>
        <fullName evidence="1">Uncharacterized protein</fullName>
    </submittedName>
</protein>
<organism evidence="1 2">
    <name type="scientific">Lacticaseibacillus paracasei subsp. paracasei Lpp123</name>
    <dbReference type="NCBI Taxonomy" id="1256201"/>
    <lineage>
        <taxon>Bacteria</taxon>
        <taxon>Bacillati</taxon>
        <taxon>Bacillota</taxon>
        <taxon>Bacilli</taxon>
        <taxon>Lactobacillales</taxon>
        <taxon>Lactobacillaceae</taxon>
        <taxon>Lacticaseibacillus</taxon>
    </lineage>
</organism>
<comment type="caution">
    <text evidence="1">The sequence shown here is derived from an EMBL/GenBank/DDBJ whole genome shotgun (WGS) entry which is preliminary data.</text>
</comment>
<reference evidence="1 2" key="1">
    <citation type="journal article" date="2013" name="PLoS ONE">
        <title>Lactobacillus paracasei comparative genomics: towards species pan-genome definition and exploitation of diversity.</title>
        <authorList>
            <person name="Smokvina T."/>
            <person name="Wels M."/>
            <person name="Polka J."/>
            <person name="Chervaux C."/>
            <person name="Brisse S."/>
            <person name="Boekhorst J."/>
            <person name="van Hylckama Vlieg J.E."/>
            <person name="Siezen R.J."/>
        </authorList>
    </citation>
    <scope>NUCLEOTIDE SEQUENCE [LARGE SCALE GENOMIC DNA]</scope>
    <source>
        <strain evidence="1 2">Lpp123</strain>
    </source>
</reference>
<sequence length="84" mass="9230">MADVGIQLLPIAAGDDSVDQPATAPEWDDRQAEQLALIIDDQHAPNFEQLIGALSLVRVKAEQVKLTFFSSAQIHRLNSSFSNR</sequence>
<dbReference type="AlphaFoldDB" id="A0A829GGW0"/>
<dbReference type="Proteomes" id="UP000014316">
    <property type="component" value="Unassembled WGS sequence"/>
</dbReference>
<evidence type="ECO:0000313" key="1">
    <source>
        <dbReference type="EMBL" id="EPC52628.1"/>
    </source>
</evidence>
<evidence type="ECO:0000313" key="2">
    <source>
        <dbReference type="Proteomes" id="UP000014316"/>
    </source>
</evidence>
<gene>
    <name evidence="1" type="ORF">Lpp123_09299</name>
</gene>